<evidence type="ECO:0000313" key="2">
    <source>
        <dbReference type="Proteomes" id="UP001234297"/>
    </source>
</evidence>
<name>A0ACC2K400_PERAE</name>
<sequence>MMMACYQYSHHHVHSFWRNLQCLGGKFSIFQRIGYNMCYNQLKIYSYPRFTSKKGYCKLSSGLESNFSELGRAAISQSTLGMSSEAERTMLQDKPADSSKSKKGVNDSNSLGGRVMLIDGTSVMYRAYYKLLARLNHGHLEHADGNGDWVLTIFTALSTIIDVLEFIPSHVVVVFDHDGIPFGQSTAIRSKECYMAKGLTFRHNLYPSYKSNRFPTPDTVVQGLQYLKASIKAMSIQVIEVPGVEADDVIGTLAVNSVAAGYKVRVVSPDKDFFQILSPSLRLLRIAPRGPEMVSFGIEDFAKKYGALKPSQFVDLVSLEGDSSDNIPGVGGIGPVKALKLITKFGSLENLLKCVDQVEEDRIKESLISNAEQALLSKTLAILRTDLPFYMVPLNTKDLVFEKPQDNGEKFISLLRAIGAYAEGFSPDHIIRRAVHLWNKL</sequence>
<reference evidence="1 2" key="1">
    <citation type="journal article" date="2022" name="Hortic Res">
        <title>A haplotype resolved chromosomal level avocado genome allows analysis of novel avocado genes.</title>
        <authorList>
            <person name="Nath O."/>
            <person name="Fletcher S.J."/>
            <person name="Hayward A."/>
            <person name="Shaw L.M."/>
            <person name="Masouleh A.K."/>
            <person name="Furtado A."/>
            <person name="Henry R.J."/>
            <person name="Mitter N."/>
        </authorList>
    </citation>
    <scope>NUCLEOTIDE SEQUENCE [LARGE SCALE GENOMIC DNA]</scope>
    <source>
        <strain evidence="2">cv. Hass</strain>
    </source>
</reference>
<comment type="caution">
    <text evidence="1">The sequence shown here is derived from an EMBL/GenBank/DDBJ whole genome shotgun (WGS) entry which is preliminary data.</text>
</comment>
<proteinExistence type="predicted"/>
<gene>
    <name evidence="1" type="ORF">MRB53_035220</name>
</gene>
<protein>
    <submittedName>
        <fullName evidence="1">Uncharacterized protein</fullName>
    </submittedName>
</protein>
<organism evidence="1 2">
    <name type="scientific">Persea americana</name>
    <name type="common">Avocado</name>
    <dbReference type="NCBI Taxonomy" id="3435"/>
    <lineage>
        <taxon>Eukaryota</taxon>
        <taxon>Viridiplantae</taxon>
        <taxon>Streptophyta</taxon>
        <taxon>Embryophyta</taxon>
        <taxon>Tracheophyta</taxon>
        <taxon>Spermatophyta</taxon>
        <taxon>Magnoliopsida</taxon>
        <taxon>Magnoliidae</taxon>
        <taxon>Laurales</taxon>
        <taxon>Lauraceae</taxon>
        <taxon>Persea</taxon>
    </lineage>
</organism>
<accession>A0ACC2K400</accession>
<keyword evidence="2" id="KW-1185">Reference proteome</keyword>
<evidence type="ECO:0000313" key="1">
    <source>
        <dbReference type="EMBL" id="KAJ8615848.1"/>
    </source>
</evidence>
<dbReference type="EMBL" id="CM056820">
    <property type="protein sequence ID" value="KAJ8615848.1"/>
    <property type="molecule type" value="Genomic_DNA"/>
</dbReference>
<dbReference type="Proteomes" id="UP001234297">
    <property type="component" value="Chromosome 12"/>
</dbReference>